<gene>
    <name evidence="16" type="primary">OPN7A</name>
</gene>
<evidence type="ECO:0000256" key="7">
    <source>
        <dbReference type="ARBA" id="ARBA00022991"/>
    </source>
</evidence>
<evidence type="ECO:0000256" key="8">
    <source>
        <dbReference type="ARBA" id="ARBA00023040"/>
    </source>
</evidence>
<dbReference type="GO" id="GO:0009881">
    <property type="term" value="F:photoreceptor activity"/>
    <property type="evidence" value="ECO:0007669"/>
    <property type="project" value="UniProtKB-KW"/>
</dbReference>
<evidence type="ECO:0000256" key="1">
    <source>
        <dbReference type="ARBA" id="ARBA00004141"/>
    </source>
</evidence>
<dbReference type="GO" id="GO:0007601">
    <property type="term" value="P:visual perception"/>
    <property type="evidence" value="ECO:0007669"/>
    <property type="project" value="InterPro"/>
</dbReference>
<dbReference type="CDD" id="cd15074">
    <property type="entry name" value="7tmA_Opsin5_neuropsin"/>
    <property type="match status" value="1"/>
</dbReference>
<dbReference type="EMBL" id="AFYH01146925">
    <property type="status" value="NOT_ANNOTATED_CDS"/>
    <property type="molecule type" value="Genomic_DNA"/>
</dbReference>
<dbReference type="InParanoid" id="H3ALJ1"/>
<dbReference type="SUPFAM" id="SSF81321">
    <property type="entry name" value="Family A G protein-coupled receptor-like"/>
    <property type="match status" value="1"/>
</dbReference>
<accession>H3ALJ1</accession>
<dbReference type="GeneTree" id="ENSGT01120000271854"/>
<keyword evidence="6 14" id="KW-1133">Transmembrane helix</keyword>
<feature type="transmembrane region" description="Helical" evidence="14">
    <location>
        <begin position="132"/>
        <end position="151"/>
    </location>
</feature>
<reference evidence="17" key="1">
    <citation type="submission" date="2011-08" db="EMBL/GenBank/DDBJ databases">
        <title>The draft genome of Latimeria chalumnae.</title>
        <authorList>
            <person name="Di Palma F."/>
            <person name="Alfoldi J."/>
            <person name="Johnson J."/>
            <person name="Berlin A."/>
            <person name="Gnerre S."/>
            <person name="Jaffe D."/>
            <person name="MacCallum I."/>
            <person name="Young S."/>
            <person name="Walker B.J."/>
            <person name="Lander E."/>
            <person name="Lindblad-Toh K."/>
        </authorList>
    </citation>
    <scope>NUCLEOTIDE SEQUENCE [LARGE SCALE GENOMIC DNA]</scope>
    <source>
        <strain evidence="17">Wild caught</strain>
    </source>
</reference>
<evidence type="ECO:0000256" key="3">
    <source>
        <dbReference type="ARBA" id="ARBA00022606"/>
    </source>
</evidence>
<keyword evidence="8" id="KW-0297">G-protein coupled receptor</keyword>
<keyword evidence="4 14" id="KW-0812">Transmembrane</keyword>
<feature type="transmembrane region" description="Helical" evidence="14">
    <location>
        <begin position="87"/>
        <end position="120"/>
    </location>
</feature>
<feature type="transmembrane region" description="Helical" evidence="14">
    <location>
        <begin position="51"/>
        <end position="75"/>
    </location>
</feature>
<keyword evidence="3" id="KW-0716">Sensory transduction</keyword>
<dbReference type="Gene3D" id="1.20.1070.10">
    <property type="entry name" value="Rhodopsin 7-helix transmembrane proteins"/>
    <property type="match status" value="1"/>
</dbReference>
<dbReference type="Ensembl" id="ENSLACT00000010591.1">
    <property type="protein sequence ID" value="ENSLACP00000010512.1"/>
    <property type="gene ID" value="ENSLACG00000009262.1"/>
</dbReference>
<dbReference type="InterPro" id="IPR002962">
    <property type="entry name" value="Peropsin"/>
</dbReference>
<evidence type="ECO:0000256" key="2">
    <source>
        <dbReference type="ARBA" id="ARBA00022543"/>
    </source>
</evidence>
<dbReference type="EMBL" id="AFYH01146928">
    <property type="status" value="NOT_ANNOTATED_CDS"/>
    <property type="molecule type" value="Genomic_DNA"/>
</dbReference>
<keyword evidence="13" id="KW-0807">Transducer</keyword>
<dbReference type="InterPro" id="IPR027430">
    <property type="entry name" value="Retinal_BS"/>
</dbReference>
<dbReference type="PROSITE" id="PS50262">
    <property type="entry name" value="G_PROTEIN_RECEP_F1_2"/>
    <property type="match status" value="1"/>
</dbReference>
<evidence type="ECO:0000256" key="14">
    <source>
        <dbReference type="SAM" id="Phobius"/>
    </source>
</evidence>
<dbReference type="HOGENOM" id="CLU_009579_3_0_1"/>
<dbReference type="InterPro" id="IPR017452">
    <property type="entry name" value="GPCR_Rhodpsn_7TM"/>
</dbReference>
<dbReference type="InterPro" id="IPR050125">
    <property type="entry name" value="GPCR_opsins"/>
</dbReference>
<dbReference type="GO" id="GO:0007602">
    <property type="term" value="P:phototransduction"/>
    <property type="evidence" value="ECO:0007669"/>
    <property type="project" value="UniProtKB-KW"/>
</dbReference>
<dbReference type="InterPro" id="IPR000276">
    <property type="entry name" value="GPCR_Rhodpsn"/>
</dbReference>
<dbReference type="EMBL" id="AFYH01146926">
    <property type="status" value="NOT_ANNOTATED_CDS"/>
    <property type="molecule type" value="Genomic_DNA"/>
</dbReference>
<dbReference type="OMA" id="LSHRWLY"/>
<feature type="transmembrane region" description="Helical" evidence="14">
    <location>
        <begin position="20"/>
        <end position="39"/>
    </location>
</feature>
<organism evidence="16 17">
    <name type="scientific">Latimeria chalumnae</name>
    <name type="common">Coelacanth</name>
    <dbReference type="NCBI Taxonomy" id="7897"/>
    <lineage>
        <taxon>Eukaryota</taxon>
        <taxon>Metazoa</taxon>
        <taxon>Chordata</taxon>
        <taxon>Craniata</taxon>
        <taxon>Vertebrata</taxon>
        <taxon>Euteleostomi</taxon>
        <taxon>Coelacanthiformes</taxon>
        <taxon>Coelacanthidae</taxon>
        <taxon>Latimeria</taxon>
    </lineage>
</organism>
<dbReference type="PANTHER" id="PTHR24240">
    <property type="entry name" value="OPSIN"/>
    <property type="match status" value="1"/>
</dbReference>
<keyword evidence="11" id="KW-0675">Receptor</keyword>
<keyword evidence="2" id="KW-0600">Photoreceptor protein</keyword>
<reference evidence="16" key="2">
    <citation type="submission" date="2025-08" db="UniProtKB">
        <authorList>
            <consortium name="Ensembl"/>
        </authorList>
    </citation>
    <scope>IDENTIFICATION</scope>
</reference>
<evidence type="ECO:0000256" key="11">
    <source>
        <dbReference type="ARBA" id="ARBA00023170"/>
    </source>
</evidence>
<name>H3ALJ1_LATCH</name>
<dbReference type="AlphaFoldDB" id="H3ALJ1"/>
<keyword evidence="7" id="KW-0157">Chromophore</keyword>
<dbReference type="Proteomes" id="UP000008672">
    <property type="component" value="Unassembled WGS sequence"/>
</dbReference>
<evidence type="ECO:0000256" key="10">
    <source>
        <dbReference type="ARBA" id="ARBA00023157"/>
    </source>
</evidence>
<comment type="subcellular location">
    <subcellularLocation>
        <location evidence="1">Membrane</location>
        <topology evidence="1">Multi-pass membrane protein</topology>
    </subcellularLocation>
</comment>
<dbReference type="EMBL" id="AFYH01146927">
    <property type="status" value="NOT_ANNOTATED_CDS"/>
    <property type="molecule type" value="Genomic_DNA"/>
</dbReference>
<dbReference type="eggNOG" id="KOG3656">
    <property type="taxonomic scope" value="Eukaryota"/>
</dbReference>
<dbReference type="GO" id="GO:0016020">
    <property type="term" value="C:membrane"/>
    <property type="evidence" value="ECO:0007669"/>
    <property type="project" value="UniProtKB-SubCell"/>
</dbReference>
<evidence type="ECO:0000256" key="6">
    <source>
        <dbReference type="ARBA" id="ARBA00022989"/>
    </source>
</evidence>
<evidence type="ECO:0000313" key="17">
    <source>
        <dbReference type="Proteomes" id="UP000008672"/>
    </source>
</evidence>
<evidence type="ECO:0000256" key="4">
    <source>
        <dbReference type="ARBA" id="ARBA00022692"/>
    </source>
</evidence>
<keyword evidence="9 14" id="KW-0472">Membrane</keyword>
<dbReference type="PRINTS" id="PR00237">
    <property type="entry name" value="GPCRRHODOPSN"/>
</dbReference>
<protein>
    <submittedName>
        <fullName evidence="16">Opsin 7, group member a</fullName>
    </submittedName>
</protein>
<sequence length="436" mass="48597">SLSLSLSHTHTRTNMMGRIIVRYGVCSLIGNSILLYISYKKKHLLKPAEFLIINLAVSDLGMTVTLYPLAITSAISHRWLFGKSICLFYAFCGVLFGICSLSTLTLLSTVCCVKVCFPVYGNRFRNEHGKMLIACAWAYAVVFACSPLVHWGEYGAEPYGTACCIDWKASNKEKVALSYTTALFVFCFVIPCGIIITSYTLILMTVKESRKAVQRHISAQTRMNNVQAIIVKLSVAVCIGFFAAWTPYAVVAMWAAFGSIEQIPPLAFAIPALFAKSSTLYNPITYLLLKPNFRNIVAKDFAVLQQLCVRTCFCLKALQNCSYRSVLEVTSKSLERRNKSSSYSVHTAEGSSHWCCEKCTDTFECFQNYPKCCQAKLNTVDFPQESTSQEPKQQTQERQSAKKSVKVIVRGQKSAEIDSLEITLEIIPAHFKCASL</sequence>
<evidence type="ECO:0000259" key="15">
    <source>
        <dbReference type="PROSITE" id="PS50262"/>
    </source>
</evidence>
<dbReference type="PRINTS" id="PR01244">
    <property type="entry name" value="PEROPSIN"/>
</dbReference>
<dbReference type="Pfam" id="PF00001">
    <property type="entry name" value="7tm_1"/>
    <property type="match status" value="1"/>
</dbReference>
<evidence type="ECO:0000256" key="9">
    <source>
        <dbReference type="ARBA" id="ARBA00023136"/>
    </source>
</evidence>
<keyword evidence="5" id="KW-0681">Retinal protein</keyword>
<dbReference type="EMBL" id="AFYH01146924">
    <property type="status" value="NOT_ANNOTATED_CDS"/>
    <property type="molecule type" value="Genomic_DNA"/>
</dbReference>
<proteinExistence type="predicted"/>
<reference evidence="16" key="3">
    <citation type="submission" date="2025-09" db="UniProtKB">
        <authorList>
            <consortium name="Ensembl"/>
        </authorList>
    </citation>
    <scope>IDENTIFICATION</scope>
</reference>
<dbReference type="PROSITE" id="PS00238">
    <property type="entry name" value="OPSIN"/>
    <property type="match status" value="1"/>
</dbReference>
<dbReference type="EMBL" id="AFYH01146929">
    <property type="status" value="NOT_ANNOTATED_CDS"/>
    <property type="molecule type" value="Genomic_DNA"/>
</dbReference>
<evidence type="ECO:0000256" key="12">
    <source>
        <dbReference type="ARBA" id="ARBA00023180"/>
    </source>
</evidence>
<keyword evidence="10" id="KW-1015">Disulfide bond</keyword>
<evidence type="ECO:0000313" key="16">
    <source>
        <dbReference type="Ensembl" id="ENSLACP00000010512.1"/>
    </source>
</evidence>
<dbReference type="GO" id="GO:0004930">
    <property type="term" value="F:G protein-coupled receptor activity"/>
    <property type="evidence" value="ECO:0007669"/>
    <property type="project" value="UniProtKB-KW"/>
</dbReference>
<feature type="domain" description="G-protein coupled receptors family 1 profile" evidence="15">
    <location>
        <begin position="30"/>
        <end position="286"/>
    </location>
</feature>
<feature type="transmembrane region" description="Helical" evidence="14">
    <location>
        <begin position="266"/>
        <end position="289"/>
    </location>
</feature>
<feature type="transmembrane region" description="Helical" evidence="14">
    <location>
        <begin position="226"/>
        <end position="246"/>
    </location>
</feature>
<feature type="transmembrane region" description="Helical" evidence="14">
    <location>
        <begin position="182"/>
        <end position="206"/>
    </location>
</feature>
<keyword evidence="17" id="KW-1185">Reference proteome</keyword>
<dbReference type="FunFam" id="1.20.1070.10:FF:000219">
    <property type="entry name" value="Opsin 5-like 2"/>
    <property type="match status" value="1"/>
</dbReference>
<evidence type="ECO:0000256" key="5">
    <source>
        <dbReference type="ARBA" id="ARBA00022925"/>
    </source>
</evidence>
<keyword evidence="12" id="KW-0325">Glycoprotein</keyword>
<evidence type="ECO:0000256" key="13">
    <source>
        <dbReference type="ARBA" id="ARBA00023224"/>
    </source>
</evidence>